<dbReference type="EMBL" id="CADEAL010000310">
    <property type="protein sequence ID" value="CAB1418185.1"/>
    <property type="molecule type" value="Genomic_DNA"/>
</dbReference>
<dbReference type="AlphaFoldDB" id="A0A9N7Y4N1"/>
<evidence type="ECO:0000313" key="1">
    <source>
        <dbReference type="EMBL" id="CAB1418185.1"/>
    </source>
</evidence>
<protein>
    <submittedName>
        <fullName evidence="1">Uncharacterized protein</fullName>
    </submittedName>
</protein>
<organism evidence="1 2">
    <name type="scientific">Pleuronectes platessa</name>
    <name type="common">European plaice</name>
    <dbReference type="NCBI Taxonomy" id="8262"/>
    <lineage>
        <taxon>Eukaryota</taxon>
        <taxon>Metazoa</taxon>
        <taxon>Chordata</taxon>
        <taxon>Craniata</taxon>
        <taxon>Vertebrata</taxon>
        <taxon>Euteleostomi</taxon>
        <taxon>Actinopterygii</taxon>
        <taxon>Neopterygii</taxon>
        <taxon>Teleostei</taxon>
        <taxon>Neoteleostei</taxon>
        <taxon>Acanthomorphata</taxon>
        <taxon>Carangaria</taxon>
        <taxon>Pleuronectiformes</taxon>
        <taxon>Pleuronectoidei</taxon>
        <taxon>Pleuronectidae</taxon>
        <taxon>Pleuronectes</taxon>
    </lineage>
</organism>
<proteinExistence type="predicted"/>
<evidence type="ECO:0000313" key="2">
    <source>
        <dbReference type="Proteomes" id="UP001153269"/>
    </source>
</evidence>
<sequence length="115" mass="12956">MWDELRHSLRLLCAADNTDDSVAQGEKEKAQPCCYGEMSALLSYVDRTEKLSTSQTQRQAAGLDERQIGGENKWTTRKTVRTCSLADMQINRQADDQTAKWKHAGGLCLCRQTTM</sequence>
<keyword evidence="2" id="KW-1185">Reference proteome</keyword>
<dbReference type="Proteomes" id="UP001153269">
    <property type="component" value="Unassembled WGS sequence"/>
</dbReference>
<reference evidence="1" key="1">
    <citation type="submission" date="2020-03" db="EMBL/GenBank/DDBJ databases">
        <authorList>
            <person name="Weist P."/>
        </authorList>
    </citation>
    <scope>NUCLEOTIDE SEQUENCE</scope>
</reference>
<name>A0A9N7Y4N1_PLEPL</name>
<gene>
    <name evidence="1" type="ORF">PLEPLA_LOCUS6007</name>
</gene>
<comment type="caution">
    <text evidence="1">The sequence shown here is derived from an EMBL/GenBank/DDBJ whole genome shotgun (WGS) entry which is preliminary data.</text>
</comment>
<accession>A0A9N7Y4N1</accession>